<dbReference type="GO" id="GO:0004777">
    <property type="term" value="F:succinate-semialdehyde dehydrogenase (NAD+) activity"/>
    <property type="evidence" value="ECO:0007669"/>
    <property type="project" value="TreeGrafter"/>
</dbReference>
<accession>A0AAN7YDG3</accession>
<dbReference type="Gene3D" id="3.40.605.10">
    <property type="entry name" value="Aldehyde Dehydrogenase, Chain A, domain 1"/>
    <property type="match status" value="1"/>
</dbReference>
<dbReference type="SUPFAM" id="SSF53720">
    <property type="entry name" value="ALDH-like"/>
    <property type="match status" value="1"/>
</dbReference>
<dbReference type="GO" id="GO:0009450">
    <property type="term" value="P:gamma-aminobutyric acid catabolic process"/>
    <property type="evidence" value="ECO:0007669"/>
    <property type="project" value="TreeGrafter"/>
</dbReference>
<dbReference type="PROSITE" id="PS00070">
    <property type="entry name" value="ALDEHYDE_DEHYDR_CYS"/>
    <property type="match status" value="1"/>
</dbReference>
<name>A0AAN7YDG3_9EURO</name>
<dbReference type="InterPro" id="IPR016160">
    <property type="entry name" value="Ald_DH_CS_CYS"/>
</dbReference>
<dbReference type="InterPro" id="IPR016162">
    <property type="entry name" value="Ald_DH_N"/>
</dbReference>
<keyword evidence="6" id="KW-1185">Reference proteome</keyword>
<evidence type="ECO:0000259" key="4">
    <source>
        <dbReference type="Pfam" id="PF00171"/>
    </source>
</evidence>
<evidence type="ECO:0000256" key="3">
    <source>
        <dbReference type="RuleBase" id="RU003345"/>
    </source>
</evidence>
<comment type="similarity">
    <text evidence="3">Belongs to the aldehyde dehydrogenase family.</text>
</comment>
<feature type="domain" description="Aldehyde dehydrogenase" evidence="4">
    <location>
        <begin position="31"/>
        <end position="488"/>
    </location>
</feature>
<dbReference type="InterPro" id="IPR015590">
    <property type="entry name" value="Aldehyde_DH_dom"/>
</dbReference>
<dbReference type="InterPro" id="IPR016161">
    <property type="entry name" value="Ald_DH/histidinol_DH"/>
</dbReference>
<dbReference type="PROSITE" id="PS00687">
    <property type="entry name" value="ALDEHYDE_DEHYDR_GLU"/>
    <property type="match status" value="1"/>
</dbReference>
<evidence type="ECO:0000313" key="5">
    <source>
        <dbReference type="EMBL" id="KAK5081986.1"/>
    </source>
</evidence>
<evidence type="ECO:0000256" key="1">
    <source>
        <dbReference type="ARBA" id="ARBA00023002"/>
    </source>
</evidence>
<dbReference type="PANTHER" id="PTHR43353">
    <property type="entry name" value="SUCCINATE-SEMIALDEHYDE DEHYDROGENASE, MITOCHONDRIAL"/>
    <property type="match status" value="1"/>
</dbReference>
<reference evidence="5 6" key="1">
    <citation type="submission" date="2023-08" db="EMBL/GenBank/DDBJ databases">
        <title>Black Yeasts Isolated from many extreme environments.</title>
        <authorList>
            <person name="Coleine C."/>
            <person name="Stajich J.E."/>
            <person name="Selbmann L."/>
        </authorList>
    </citation>
    <scope>NUCLEOTIDE SEQUENCE [LARGE SCALE GENOMIC DNA]</scope>
    <source>
        <strain evidence="5 6">CCFEE 5910</strain>
    </source>
</reference>
<protein>
    <recommendedName>
        <fullName evidence="4">Aldehyde dehydrogenase domain-containing protein</fullName>
    </recommendedName>
</protein>
<dbReference type="Pfam" id="PF00171">
    <property type="entry name" value="Aldedh"/>
    <property type="match status" value="1"/>
</dbReference>
<proteinExistence type="inferred from homology"/>
<organism evidence="5 6">
    <name type="scientific">Lithohypha guttulata</name>
    <dbReference type="NCBI Taxonomy" id="1690604"/>
    <lineage>
        <taxon>Eukaryota</taxon>
        <taxon>Fungi</taxon>
        <taxon>Dikarya</taxon>
        <taxon>Ascomycota</taxon>
        <taxon>Pezizomycotina</taxon>
        <taxon>Eurotiomycetes</taxon>
        <taxon>Chaetothyriomycetidae</taxon>
        <taxon>Chaetothyriales</taxon>
        <taxon>Trichomeriaceae</taxon>
        <taxon>Lithohypha</taxon>
    </lineage>
</organism>
<evidence type="ECO:0000256" key="2">
    <source>
        <dbReference type="PROSITE-ProRule" id="PRU10007"/>
    </source>
</evidence>
<dbReference type="InterPro" id="IPR029510">
    <property type="entry name" value="Ald_DH_CS_GLU"/>
</dbReference>
<dbReference type="EMBL" id="JAVRRJ010000008">
    <property type="protein sequence ID" value="KAK5081986.1"/>
    <property type="molecule type" value="Genomic_DNA"/>
</dbReference>
<feature type="active site" evidence="2">
    <location>
        <position position="264"/>
    </location>
</feature>
<keyword evidence="1 3" id="KW-0560">Oxidoreductase</keyword>
<dbReference type="PANTHER" id="PTHR43353:SF6">
    <property type="entry name" value="CYTOPLASMIC ALDEHYDE DEHYDROGENASE (EUROFUNG)"/>
    <property type="match status" value="1"/>
</dbReference>
<dbReference type="InterPro" id="IPR050740">
    <property type="entry name" value="Aldehyde_DH_Superfamily"/>
</dbReference>
<dbReference type="CDD" id="cd07105">
    <property type="entry name" value="ALDH_SaliADH"/>
    <property type="match status" value="1"/>
</dbReference>
<dbReference type="Proteomes" id="UP001309876">
    <property type="component" value="Unassembled WGS sequence"/>
</dbReference>
<dbReference type="InterPro" id="IPR016163">
    <property type="entry name" value="Ald_DH_C"/>
</dbReference>
<evidence type="ECO:0000313" key="6">
    <source>
        <dbReference type="Proteomes" id="UP001309876"/>
    </source>
</evidence>
<dbReference type="Gene3D" id="3.40.309.10">
    <property type="entry name" value="Aldehyde Dehydrogenase, Chain A, domain 2"/>
    <property type="match status" value="1"/>
</dbReference>
<sequence>MATTNGAAHAAFDPSSDPVPLFLDGKTITTDRTFDVVSPNDNKVCWKCSAASEQDALNAVASAEKAFKTWSKSKPAQRRDILLKAAQLLKEKEKDAFLYTNTETGAANSMFQFEFNAAYEGCLTIAGLIPTVQGSVLTPSGEGKSALLWREPYGVVLAIAPWNAPHVLGMRSFLGAIAMGNTVVLKGPEASPATYWNFAQIMQQAGLPPGVLNTIYHDPKDAAPITNALIDHPAVKKVNFTGSTNVGSIIAARCGKMLKPCLMELGGKAPSIVCGDANLDNAALQCALGAFLHAGQICMATERIIVESSVVEEFKKKLCGTMDQVFGKEGPAPVLVSSPGVKKNKELLSDALSKGARAIYGDANAEEASNTRMRPVIVENINKDMSIYHTESFGPTVSLYSIPAGPDFEEKALELANDTDYGLASAVFTEDLRKGLRLAKGIETGAVHLNSMSVHDEAGLPHGGVKKSGFGRFSMREGLDEWVRSKVVTWNDNSLSG</sequence>
<gene>
    <name evidence="5" type="ORF">LTR05_007128</name>
</gene>
<comment type="caution">
    <text evidence="5">The sequence shown here is derived from an EMBL/GenBank/DDBJ whole genome shotgun (WGS) entry which is preliminary data.</text>
</comment>
<dbReference type="AlphaFoldDB" id="A0AAN7YDG3"/>